<sequence>MQASAVLDTNTMNFELSARNVMFAMAVAIGAVLFLAGFDAIAATGTLEGEFADMWGEVKGLAGGAPGKILMMLMVMGVVFFSTVKPNLVGFAGCVVSVLVLANAGKIIDSSLTATIFEAPAAFLPFFGG</sequence>
<dbReference type="EMBL" id="JBFSSG010000001">
    <property type="protein sequence ID" value="MEZ8719644.1"/>
    <property type="molecule type" value="Genomic_DNA"/>
</dbReference>
<evidence type="ECO:0000313" key="2">
    <source>
        <dbReference type="EMBL" id="MEZ8719644.1"/>
    </source>
</evidence>
<gene>
    <name evidence="2" type="ORF">AB6D66_01100</name>
</gene>
<evidence type="ECO:0000256" key="1">
    <source>
        <dbReference type="SAM" id="Phobius"/>
    </source>
</evidence>
<keyword evidence="1" id="KW-0812">Transmembrane</keyword>
<organism evidence="2 3">
    <name type="scientific">Vibrio pomeroyi</name>
    <dbReference type="NCBI Taxonomy" id="198832"/>
    <lineage>
        <taxon>Bacteria</taxon>
        <taxon>Pseudomonadati</taxon>
        <taxon>Pseudomonadota</taxon>
        <taxon>Gammaproteobacteria</taxon>
        <taxon>Vibrionales</taxon>
        <taxon>Vibrionaceae</taxon>
        <taxon>Vibrio</taxon>
    </lineage>
</organism>
<keyword evidence="1" id="KW-1133">Transmembrane helix</keyword>
<feature type="transmembrane region" description="Helical" evidence="1">
    <location>
        <begin position="88"/>
        <end position="108"/>
    </location>
</feature>
<accession>A0ABV4MR80</accession>
<keyword evidence="1" id="KW-0472">Membrane</keyword>
<feature type="transmembrane region" description="Helical" evidence="1">
    <location>
        <begin position="21"/>
        <end position="41"/>
    </location>
</feature>
<reference evidence="2 3" key="1">
    <citation type="journal article" date="2024" name="ISME J.">
        <title>Tailless and filamentous prophages are predominant in marine Vibrio.</title>
        <authorList>
            <person name="Steensen K."/>
            <person name="Seneca J."/>
            <person name="Bartlau N."/>
            <person name="Yu X.A."/>
            <person name="Hussain F.A."/>
            <person name="Polz M.F."/>
        </authorList>
    </citation>
    <scope>NUCLEOTIDE SEQUENCE [LARGE SCALE GENOMIC DNA]</scope>
    <source>
        <strain evidence="2 3">10N.239.312.F12</strain>
    </source>
</reference>
<comment type="caution">
    <text evidence="2">The sequence shown here is derived from an EMBL/GenBank/DDBJ whole genome shotgun (WGS) entry which is preliminary data.</text>
</comment>
<keyword evidence="3" id="KW-1185">Reference proteome</keyword>
<protein>
    <recommendedName>
        <fullName evidence="4">Pili assembly chaperone</fullName>
    </recommendedName>
</protein>
<evidence type="ECO:0000313" key="3">
    <source>
        <dbReference type="Proteomes" id="UP001570071"/>
    </source>
</evidence>
<evidence type="ECO:0008006" key="4">
    <source>
        <dbReference type="Google" id="ProtNLM"/>
    </source>
</evidence>
<feature type="transmembrane region" description="Helical" evidence="1">
    <location>
        <begin position="61"/>
        <end position="81"/>
    </location>
</feature>
<name>A0ABV4MR80_9VIBR</name>
<proteinExistence type="predicted"/>
<dbReference type="RefSeq" id="WP_269336781.1">
    <property type="nucleotide sequence ID" value="NZ_JBFSSG010000001.1"/>
</dbReference>
<dbReference type="Proteomes" id="UP001570071">
    <property type="component" value="Unassembled WGS sequence"/>
</dbReference>